<evidence type="ECO:0000313" key="2">
    <source>
        <dbReference type="Proteomes" id="UP000585474"/>
    </source>
</evidence>
<proteinExistence type="predicted"/>
<protein>
    <submittedName>
        <fullName evidence="1">Uncharacterized protein</fullName>
    </submittedName>
</protein>
<name>A0A7J0G1D2_9ERIC</name>
<dbReference type="Proteomes" id="UP000585474">
    <property type="component" value="Unassembled WGS sequence"/>
</dbReference>
<dbReference type="AlphaFoldDB" id="A0A7J0G1D2"/>
<reference evidence="1 2" key="1">
    <citation type="submission" date="2019-07" db="EMBL/GenBank/DDBJ databases">
        <title>De Novo Assembly of kiwifruit Actinidia rufa.</title>
        <authorList>
            <person name="Sugita-Konishi S."/>
            <person name="Sato K."/>
            <person name="Mori E."/>
            <person name="Abe Y."/>
            <person name="Kisaki G."/>
            <person name="Hamano K."/>
            <person name="Suezawa K."/>
            <person name="Otani M."/>
            <person name="Fukuda T."/>
            <person name="Manabe T."/>
            <person name="Gomi K."/>
            <person name="Tabuchi M."/>
            <person name="Akimitsu K."/>
            <person name="Kataoka I."/>
        </authorList>
    </citation>
    <scope>NUCLEOTIDE SEQUENCE [LARGE SCALE GENOMIC DNA]</scope>
    <source>
        <strain evidence="2">cv. Fuchu</strain>
    </source>
</reference>
<dbReference type="EMBL" id="BJWL01000017">
    <property type="protein sequence ID" value="GFZ04583.1"/>
    <property type="molecule type" value="Genomic_DNA"/>
</dbReference>
<gene>
    <name evidence="1" type="ORF">Acr_17g0001550</name>
</gene>
<organism evidence="1 2">
    <name type="scientific">Actinidia rufa</name>
    <dbReference type="NCBI Taxonomy" id="165716"/>
    <lineage>
        <taxon>Eukaryota</taxon>
        <taxon>Viridiplantae</taxon>
        <taxon>Streptophyta</taxon>
        <taxon>Embryophyta</taxon>
        <taxon>Tracheophyta</taxon>
        <taxon>Spermatophyta</taxon>
        <taxon>Magnoliopsida</taxon>
        <taxon>eudicotyledons</taxon>
        <taxon>Gunneridae</taxon>
        <taxon>Pentapetalae</taxon>
        <taxon>asterids</taxon>
        <taxon>Ericales</taxon>
        <taxon>Actinidiaceae</taxon>
        <taxon>Actinidia</taxon>
    </lineage>
</organism>
<sequence>MSASYGDTWPKEIPKDRPSPARFSLPCLRYLFSTPISTHVNALGPSLNSTIYSPMIFTLFSKDLDSYTSLGSMGSYGLGLELEDSLDGFAFRPV</sequence>
<keyword evidence="2" id="KW-1185">Reference proteome</keyword>
<accession>A0A7J0G1D2</accession>
<evidence type="ECO:0000313" key="1">
    <source>
        <dbReference type="EMBL" id="GFZ04583.1"/>
    </source>
</evidence>
<comment type="caution">
    <text evidence="1">The sequence shown here is derived from an EMBL/GenBank/DDBJ whole genome shotgun (WGS) entry which is preliminary data.</text>
</comment>